<feature type="domain" description="At1g61320/AtMIF1 LRR" evidence="1">
    <location>
        <begin position="1"/>
        <end position="248"/>
    </location>
</feature>
<evidence type="ECO:0000313" key="2">
    <source>
        <dbReference type="EMBL" id="KAK1678157.1"/>
    </source>
</evidence>
<reference evidence="2" key="1">
    <citation type="submission" date="2023-07" db="EMBL/GenBank/DDBJ databases">
        <title>A chromosome-level genome assembly of Lolium multiflorum.</title>
        <authorList>
            <person name="Chen Y."/>
            <person name="Copetti D."/>
            <person name="Kolliker R."/>
            <person name="Studer B."/>
        </authorList>
    </citation>
    <scope>NUCLEOTIDE SEQUENCE</scope>
    <source>
        <strain evidence="2">02402/16</strain>
        <tissue evidence="2">Leaf</tissue>
    </source>
</reference>
<protein>
    <recommendedName>
        <fullName evidence="1">At1g61320/AtMIF1 LRR domain-containing protein</fullName>
    </recommendedName>
</protein>
<comment type="caution">
    <text evidence="2">The sequence shown here is derived from an EMBL/GenBank/DDBJ whole genome shotgun (WGS) entry which is preliminary data.</text>
</comment>
<gene>
    <name evidence="2" type="ORF">QYE76_039005</name>
</gene>
<dbReference type="Pfam" id="PF23622">
    <property type="entry name" value="LRR_At1g61320_AtMIF1"/>
    <property type="match status" value="1"/>
</dbReference>
<accession>A0AAD8TA82</accession>
<dbReference type="PANTHER" id="PTHR34145:SF33">
    <property type="entry name" value="FBD DOMAIN-CONTAINING PROTEIN"/>
    <property type="match status" value="1"/>
</dbReference>
<dbReference type="AlphaFoldDB" id="A0AAD8TA82"/>
<dbReference type="EMBL" id="JAUUTY010000002">
    <property type="protein sequence ID" value="KAK1678157.1"/>
    <property type="molecule type" value="Genomic_DNA"/>
</dbReference>
<sequence length="256" mass="28457">MMQVVQIDAPNLCSFQYRGSPLEEISVRNSSQLKEVDLSSLDSSTPGILSDARARLPSIAPNVESLTLRSHKENFDTPMMPSKLINLKKLEIRVRTFVEAFSPSYDVFSLVSFIDAAPVLESFFLRVGKDSRRLDPVVGYDEKDLRRKPECRHNNLSQVKIMGFRSAKNLVELTVHILESAPSLESLTLDTACGYDARCTCHDSREIGQCSLMSKTALTKAQKAIEVAVTYIAGRVPMGVEFQVVKSCNRCHSGNP</sequence>
<proteinExistence type="predicted"/>
<dbReference type="Proteomes" id="UP001231189">
    <property type="component" value="Unassembled WGS sequence"/>
</dbReference>
<name>A0AAD8TA82_LOLMU</name>
<dbReference type="InterPro" id="IPR053772">
    <property type="entry name" value="At1g61320/At1g61330-like"/>
</dbReference>
<dbReference type="InterPro" id="IPR055357">
    <property type="entry name" value="LRR_At1g61320_AtMIF1"/>
</dbReference>
<dbReference type="PANTHER" id="PTHR34145">
    <property type="entry name" value="OS02G0105600 PROTEIN"/>
    <property type="match status" value="1"/>
</dbReference>
<evidence type="ECO:0000259" key="1">
    <source>
        <dbReference type="Pfam" id="PF23622"/>
    </source>
</evidence>
<evidence type="ECO:0000313" key="3">
    <source>
        <dbReference type="Proteomes" id="UP001231189"/>
    </source>
</evidence>
<organism evidence="2 3">
    <name type="scientific">Lolium multiflorum</name>
    <name type="common">Italian ryegrass</name>
    <name type="synonym">Lolium perenne subsp. multiflorum</name>
    <dbReference type="NCBI Taxonomy" id="4521"/>
    <lineage>
        <taxon>Eukaryota</taxon>
        <taxon>Viridiplantae</taxon>
        <taxon>Streptophyta</taxon>
        <taxon>Embryophyta</taxon>
        <taxon>Tracheophyta</taxon>
        <taxon>Spermatophyta</taxon>
        <taxon>Magnoliopsida</taxon>
        <taxon>Liliopsida</taxon>
        <taxon>Poales</taxon>
        <taxon>Poaceae</taxon>
        <taxon>BOP clade</taxon>
        <taxon>Pooideae</taxon>
        <taxon>Poodae</taxon>
        <taxon>Poeae</taxon>
        <taxon>Poeae Chloroplast Group 2 (Poeae type)</taxon>
        <taxon>Loliodinae</taxon>
        <taxon>Loliinae</taxon>
        <taxon>Lolium</taxon>
    </lineage>
</organism>
<keyword evidence="3" id="KW-1185">Reference proteome</keyword>